<keyword evidence="3" id="KW-1185">Reference proteome</keyword>
<name>A0ABD5WNC0_9EURY</name>
<dbReference type="AlphaFoldDB" id="A0ABD5WNC0"/>
<dbReference type="Gene3D" id="3.90.870.20">
    <property type="entry name" value="Carbamoyltransferase, C-terminal domain"/>
    <property type="match status" value="1"/>
</dbReference>
<dbReference type="InterPro" id="IPR051338">
    <property type="entry name" value="NodU/CmcH_Carbamoyltrnsfr"/>
</dbReference>
<dbReference type="PANTHER" id="PTHR34847">
    <property type="entry name" value="NODULATION PROTEIN U"/>
    <property type="match status" value="1"/>
</dbReference>
<dbReference type="InterPro" id="IPR031730">
    <property type="entry name" value="Carbam_trans_C"/>
</dbReference>
<dbReference type="EMBL" id="JBHSZH010000003">
    <property type="protein sequence ID" value="MFC7079363.1"/>
    <property type="molecule type" value="Genomic_DNA"/>
</dbReference>
<proteinExistence type="predicted"/>
<dbReference type="PANTHER" id="PTHR34847:SF1">
    <property type="entry name" value="NODULATION PROTEIN U"/>
    <property type="match status" value="1"/>
</dbReference>
<sequence length="153" mass="17227">MGPRALGNRSIIADPRTSESRQRVNEYVKDREQWRPFAPSVVESRADEYFVDGRRAPFMIETFDVRPEKRDEIAAAIHPSDGTARPQTVTESQNPQYYRLLDEFADITGVPVLLNTSFNDHGEPIVTSPVQAISDFYSMGLDALAIEGLLVEK</sequence>
<feature type="domain" description="Carbamoyltransferase C-terminal" evidence="1">
    <location>
        <begin position="1"/>
        <end position="153"/>
    </location>
</feature>
<reference evidence="2 3" key="1">
    <citation type="journal article" date="2019" name="Int. J. Syst. Evol. Microbiol.">
        <title>The Global Catalogue of Microorganisms (GCM) 10K type strain sequencing project: providing services to taxonomists for standard genome sequencing and annotation.</title>
        <authorList>
            <consortium name="The Broad Institute Genomics Platform"/>
            <consortium name="The Broad Institute Genome Sequencing Center for Infectious Disease"/>
            <person name="Wu L."/>
            <person name="Ma J."/>
        </authorList>
    </citation>
    <scope>NUCLEOTIDE SEQUENCE [LARGE SCALE GENOMIC DNA]</scope>
    <source>
        <strain evidence="2 3">DT72</strain>
    </source>
</reference>
<dbReference type="RefSeq" id="WP_382208884.1">
    <property type="nucleotide sequence ID" value="NZ_JBHSZH010000003.1"/>
</dbReference>
<gene>
    <name evidence="2" type="ORF">ACFQJ6_03580</name>
</gene>
<dbReference type="Pfam" id="PF16861">
    <property type="entry name" value="Carbam_trans_C"/>
    <property type="match status" value="1"/>
</dbReference>
<accession>A0ABD5WNC0</accession>
<dbReference type="Proteomes" id="UP001596407">
    <property type="component" value="Unassembled WGS sequence"/>
</dbReference>
<protein>
    <submittedName>
        <fullName evidence="2">Carbamoyltransferase C-terminal domain-containing protein</fullName>
    </submittedName>
</protein>
<organism evidence="2 3">
    <name type="scientific">Halorussus caseinilyticus</name>
    <dbReference type="NCBI Taxonomy" id="3034025"/>
    <lineage>
        <taxon>Archaea</taxon>
        <taxon>Methanobacteriati</taxon>
        <taxon>Methanobacteriota</taxon>
        <taxon>Stenosarchaea group</taxon>
        <taxon>Halobacteria</taxon>
        <taxon>Halobacteriales</taxon>
        <taxon>Haladaptataceae</taxon>
        <taxon>Halorussus</taxon>
    </lineage>
</organism>
<comment type="caution">
    <text evidence="2">The sequence shown here is derived from an EMBL/GenBank/DDBJ whole genome shotgun (WGS) entry which is preliminary data.</text>
</comment>
<evidence type="ECO:0000313" key="2">
    <source>
        <dbReference type="EMBL" id="MFC7079363.1"/>
    </source>
</evidence>
<evidence type="ECO:0000259" key="1">
    <source>
        <dbReference type="Pfam" id="PF16861"/>
    </source>
</evidence>
<evidence type="ECO:0000313" key="3">
    <source>
        <dbReference type="Proteomes" id="UP001596407"/>
    </source>
</evidence>
<dbReference type="InterPro" id="IPR038152">
    <property type="entry name" value="Carbam_trans_C_sf"/>
</dbReference>